<evidence type="ECO:0000313" key="2">
    <source>
        <dbReference type="EMBL" id="QFR44073.1"/>
    </source>
</evidence>
<sequence>MNKALLIVVTSVATLLLTTGCSTSTGVSSSPDLQSGDRTICKTAIHTQEHSSDKVMQIIKSAGEKEGWRMTPFKSNAIIAEKFVDGEMISTTITFAKEHISCTKCKESEDELKILRAAIVDELKKEDAHH</sequence>
<name>A0AAJ4A531_9BACT</name>
<proteinExistence type="predicted"/>
<keyword evidence="1" id="KW-0732">Signal</keyword>
<protein>
    <recommendedName>
        <fullName evidence="4">Lipoprotein</fullName>
    </recommendedName>
</protein>
<reference evidence="3" key="1">
    <citation type="submission" date="2019-06" db="EMBL/GenBank/DDBJ databases">
        <title>Sulfurimonas gotlandica sp. nov., a chemoautotrophic and psychrotolerant epsilonproteobacterium isolated from a pelagic redoxcline, and an emended description of the genus Sulfurimonas.</title>
        <authorList>
            <person name="Wang S."/>
            <person name="Jiang L."/>
            <person name="Shao Z."/>
        </authorList>
    </citation>
    <scope>NUCLEOTIDE SEQUENCE [LARGE SCALE GENOMIC DNA]</scope>
    <source>
        <strain evidence="3">1-1N</strain>
    </source>
</reference>
<dbReference type="EMBL" id="CP041166">
    <property type="protein sequence ID" value="QFR44073.1"/>
    <property type="molecule type" value="Genomic_DNA"/>
</dbReference>
<organism evidence="2 3">
    <name type="scientific">Sulfurimonas xiamenensis</name>
    <dbReference type="NCBI Taxonomy" id="2590021"/>
    <lineage>
        <taxon>Bacteria</taxon>
        <taxon>Pseudomonadati</taxon>
        <taxon>Campylobacterota</taxon>
        <taxon>Epsilonproteobacteria</taxon>
        <taxon>Campylobacterales</taxon>
        <taxon>Sulfurimonadaceae</taxon>
        <taxon>Sulfurimonas</taxon>
    </lineage>
</organism>
<feature type="chain" id="PRO_5042594238" description="Lipoprotein" evidence="1">
    <location>
        <begin position="25"/>
        <end position="130"/>
    </location>
</feature>
<evidence type="ECO:0008006" key="4">
    <source>
        <dbReference type="Google" id="ProtNLM"/>
    </source>
</evidence>
<gene>
    <name evidence="2" type="ORF">FJR47_09140</name>
</gene>
<dbReference type="PROSITE" id="PS51257">
    <property type="entry name" value="PROKAR_LIPOPROTEIN"/>
    <property type="match status" value="1"/>
</dbReference>
<feature type="signal peptide" evidence="1">
    <location>
        <begin position="1"/>
        <end position="24"/>
    </location>
</feature>
<evidence type="ECO:0000313" key="3">
    <source>
        <dbReference type="Proteomes" id="UP000326061"/>
    </source>
</evidence>
<accession>A0AAJ4A531</accession>
<keyword evidence="3" id="KW-1185">Reference proteome</keyword>
<dbReference type="RefSeq" id="WP_152300133.1">
    <property type="nucleotide sequence ID" value="NZ_CP041166.1"/>
</dbReference>
<dbReference type="KEGG" id="suln:FJR47_09140"/>
<dbReference type="Proteomes" id="UP000326061">
    <property type="component" value="Chromosome"/>
</dbReference>
<evidence type="ECO:0000256" key="1">
    <source>
        <dbReference type="SAM" id="SignalP"/>
    </source>
</evidence>
<dbReference type="AlphaFoldDB" id="A0AAJ4A531"/>